<dbReference type="SUPFAM" id="SSF52440">
    <property type="entry name" value="PreATP-grasp domain"/>
    <property type="match status" value="1"/>
</dbReference>
<gene>
    <name evidence="3" type="ORF">VZT92_016202</name>
</gene>
<evidence type="ECO:0000259" key="2">
    <source>
        <dbReference type="Pfam" id="PF02750"/>
    </source>
</evidence>
<accession>A0AAW1ESX0</accession>
<dbReference type="Gene3D" id="3.30.470.20">
    <property type="entry name" value="ATP-grasp fold, B domain"/>
    <property type="match status" value="1"/>
</dbReference>
<dbReference type="GO" id="GO:0030672">
    <property type="term" value="C:synaptic vesicle membrane"/>
    <property type="evidence" value="ECO:0007669"/>
    <property type="project" value="TreeGrafter"/>
</dbReference>
<comment type="caution">
    <text evidence="3">The sequence shown here is derived from an EMBL/GenBank/DDBJ whole genome shotgun (WGS) entry which is preliminary data.</text>
</comment>
<dbReference type="Proteomes" id="UP001488805">
    <property type="component" value="Unassembled WGS sequence"/>
</dbReference>
<keyword evidence="4" id="KW-1185">Reference proteome</keyword>
<dbReference type="Pfam" id="PF02078">
    <property type="entry name" value="Synapsin"/>
    <property type="match status" value="1"/>
</dbReference>
<protein>
    <recommendedName>
        <fullName evidence="5">Synapsin III</fullName>
    </recommendedName>
</protein>
<organism evidence="3 4">
    <name type="scientific">Zoarces viviparus</name>
    <name type="common">Viviparous eelpout</name>
    <name type="synonym">Blennius viviparus</name>
    <dbReference type="NCBI Taxonomy" id="48416"/>
    <lineage>
        <taxon>Eukaryota</taxon>
        <taxon>Metazoa</taxon>
        <taxon>Chordata</taxon>
        <taxon>Craniata</taxon>
        <taxon>Vertebrata</taxon>
        <taxon>Euteleostomi</taxon>
        <taxon>Actinopterygii</taxon>
        <taxon>Neopterygii</taxon>
        <taxon>Teleostei</taxon>
        <taxon>Neoteleostei</taxon>
        <taxon>Acanthomorphata</taxon>
        <taxon>Eupercaria</taxon>
        <taxon>Perciformes</taxon>
        <taxon>Cottioidei</taxon>
        <taxon>Zoarcales</taxon>
        <taxon>Zoarcidae</taxon>
        <taxon>Zoarcinae</taxon>
        <taxon>Zoarces</taxon>
    </lineage>
</organism>
<dbReference type="PANTHER" id="PTHR10841">
    <property type="entry name" value="SYNAPSIN"/>
    <property type="match status" value="1"/>
</dbReference>
<evidence type="ECO:0000259" key="1">
    <source>
        <dbReference type="Pfam" id="PF02078"/>
    </source>
</evidence>
<feature type="domain" description="Synapsin pre-ATP-grasp" evidence="1">
    <location>
        <begin position="55"/>
        <end position="93"/>
    </location>
</feature>
<dbReference type="Pfam" id="PF02750">
    <property type="entry name" value="Synapsin_C"/>
    <property type="match status" value="1"/>
</dbReference>
<dbReference type="PANTHER" id="PTHR10841:SF6">
    <property type="entry name" value="SYNAPSIN III"/>
    <property type="match status" value="1"/>
</dbReference>
<feature type="domain" description="Synapsin ATP-binding" evidence="2">
    <location>
        <begin position="96"/>
        <end position="145"/>
    </location>
</feature>
<sequence>MDPKRRGAPRSISSLLSHRHVPLDDGSLGCKHEAQMQCVSVLAEPSARPEMSEPSTVGSFKADFVLVRQHAYSMVPGEDFRNLVIGLHFGGVPGSNSLFSIYNFCSKPWVFSQMIKLYHSLGPEKFPLNEQTFYPNHTQMVSASQILFFVYTT</sequence>
<dbReference type="EMBL" id="JBCEZU010000134">
    <property type="protein sequence ID" value="KAK9525506.1"/>
    <property type="molecule type" value="Genomic_DNA"/>
</dbReference>
<evidence type="ECO:0000313" key="4">
    <source>
        <dbReference type="Proteomes" id="UP001488805"/>
    </source>
</evidence>
<proteinExistence type="predicted"/>
<evidence type="ECO:0000313" key="3">
    <source>
        <dbReference type="EMBL" id="KAK9525506.1"/>
    </source>
</evidence>
<dbReference type="InterPro" id="IPR016185">
    <property type="entry name" value="PreATP-grasp_dom_sf"/>
</dbReference>
<dbReference type="InterPro" id="IPR020897">
    <property type="entry name" value="Synapsin_pre-ATP-grasp_dom"/>
</dbReference>
<dbReference type="GO" id="GO:0007269">
    <property type="term" value="P:neurotransmitter secretion"/>
    <property type="evidence" value="ECO:0007669"/>
    <property type="project" value="TreeGrafter"/>
</dbReference>
<reference evidence="3 4" key="1">
    <citation type="journal article" date="2024" name="Genome Biol. Evol.">
        <title>Chromosome-level genome assembly of the viviparous eelpout Zoarces viviparus.</title>
        <authorList>
            <person name="Fuhrmann N."/>
            <person name="Brasseur M.V."/>
            <person name="Bakowski C.E."/>
            <person name="Podsiadlowski L."/>
            <person name="Prost S."/>
            <person name="Krehenwinkel H."/>
            <person name="Mayer C."/>
        </authorList>
    </citation>
    <scope>NUCLEOTIDE SEQUENCE [LARGE SCALE GENOMIC DNA]</scope>
    <source>
        <strain evidence="3">NO-MEL_2022_Ind0_liver</strain>
    </source>
</reference>
<name>A0AAW1ESX0_ZOAVI</name>
<evidence type="ECO:0008006" key="5">
    <source>
        <dbReference type="Google" id="ProtNLM"/>
    </source>
</evidence>
<dbReference type="AlphaFoldDB" id="A0AAW1ESX0"/>
<dbReference type="InterPro" id="IPR020898">
    <property type="entry name" value="Synapsin_ATP-bd_dom"/>
</dbReference>